<gene>
    <name evidence="1" type="ORF">INF35_13610</name>
</gene>
<keyword evidence="2" id="KW-1185">Reference proteome</keyword>
<organism evidence="1 2">
    <name type="scientific">Gemmiger gallinarum</name>
    <dbReference type="NCBI Taxonomy" id="2779354"/>
    <lineage>
        <taxon>Bacteria</taxon>
        <taxon>Bacillati</taxon>
        <taxon>Bacillota</taxon>
        <taxon>Clostridia</taxon>
        <taxon>Eubacteriales</taxon>
        <taxon>Gemmiger</taxon>
    </lineage>
</organism>
<comment type="caution">
    <text evidence="1">The sequence shown here is derived from an EMBL/GenBank/DDBJ whole genome shotgun (WGS) entry which is preliminary data.</text>
</comment>
<dbReference type="Pfam" id="PF00302">
    <property type="entry name" value="CAT"/>
    <property type="match status" value="1"/>
</dbReference>
<dbReference type="RefSeq" id="WP_193503351.1">
    <property type="nucleotide sequence ID" value="NZ_JADCKC010000005.1"/>
</dbReference>
<proteinExistence type="predicted"/>
<accession>A0ABR9R6P2</accession>
<dbReference type="Proteomes" id="UP000768567">
    <property type="component" value="Unassembled WGS sequence"/>
</dbReference>
<dbReference type="Gene3D" id="3.30.559.10">
    <property type="entry name" value="Chloramphenicol acetyltransferase-like domain"/>
    <property type="match status" value="1"/>
</dbReference>
<dbReference type="SUPFAM" id="SSF52777">
    <property type="entry name" value="CoA-dependent acyltransferases"/>
    <property type="match status" value="1"/>
</dbReference>
<protein>
    <recommendedName>
        <fullName evidence="3">Chloramphenicol acetyltransferase</fullName>
    </recommendedName>
</protein>
<dbReference type="EMBL" id="JADCKC010000005">
    <property type="protein sequence ID" value="MBE5038822.1"/>
    <property type="molecule type" value="Genomic_DNA"/>
</dbReference>
<name>A0ABR9R6P2_9FIRM</name>
<evidence type="ECO:0000313" key="1">
    <source>
        <dbReference type="EMBL" id="MBE5038822.1"/>
    </source>
</evidence>
<evidence type="ECO:0008006" key="3">
    <source>
        <dbReference type="Google" id="ProtNLM"/>
    </source>
</evidence>
<reference evidence="1 2" key="1">
    <citation type="submission" date="2020-10" db="EMBL/GenBank/DDBJ databases">
        <title>ChiBAC.</title>
        <authorList>
            <person name="Zenner C."/>
            <person name="Hitch T.C.A."/>
            <person name="Clavel T."/>
        </authorList>
    </citation>
    <scope>NUCLEOTIDE SEQUENCE [LARGE SCALE GENOMIC DNA]</scope>
    <source>
        <strain evidence="1 2">DSM 109015</strain>
    </source>
</reference>
<evidence type="ECO:0000313" key="2">
    <source>
        <dbReference type="Proteomes" id="UP000768567"/>
    </source>
</evidence>
<dbReference type="InterPro" id="IPR023213">
    <property type="entry name" value="CAT-like_dom_sf"/>
</dbReference>
<dbReference type="InterPro" id="IPR001707">
    <property type="entry name" value="Cmp_AcTrfase"/>
</dbReference>
<sequence length="58" mass="7022">MEYRVIDRNNWQRKEYFEHYLKEVPCTYSITTKLDITAIKKQRLKLSCDAVDSHARLC</sequence>